<sequence>MALVSKLSTVTRRLVLGRPFRSDKLSHTLLPKRIALPVFASDAMSSVAYAPEEIFLVLSVAGLAAYSMAPWIGLAVAVVMVIVIASYRQNVHAYPSGGGDYEVVTTNLGPTAGLTVASALLVDYVLTVAVSMASAMSNIGSAVPFVGQHKVLFAVIAILLLASINLRGVRESGTAFAIPTYAFMFGIYVMLGWGFYQIYVLGRPLQAESAGFEMHSEHGEILGFALVFLVARAFSSGSAALTGVEAISNGVPAFRKPKSRNAATTLALLAAIAISMFMGIIMLAKATGAQIAERPDEQLVGAPPDYDQKTLIAQLADAVFHNFPIGLYLIAGVTALILVLAANTAFNGFPVLGSILAQDRFLPRQLHTRGDRLAFSNGILFLALAAIAFIVAFRAEVTALIQLYIVGVFVSFTLSQIGMVRHWTRLLRTETEPAVRAKMKRSRIINFIGLLCTGTVLIIVVVTKFLVGAWIAILAMGGLFVIMKAIHKHYDTVARELEAQEAEEADGMVLPSRNHAIVLVSKLHLPTMRALAYARATRPDVLEAITVSVDDAETRALVHKWEGSDISTPLKVIASPYREITRPVLDYVKRVSKESPRTVVTVFIPEYVVGHWWEQVLHNQSALRLKGRLLFEPNVMVTSVPWQLSSSERLKTLAPQSAPGDARRGFLD</sequence>
<dbReference type="EMBL" id="JAKZMO010000033">
    <property type="protein sequence ID" value="MDG5486402.1"/>
    <property type="molecule type" value="Genomic_DNA"/>
</dbReference>
<keyword evidence="7" id="KW-1185">Reference proteome</keyword>
<feature type="transmembrane region" description="Helical" evidence="5">
    <location>
        <begin position="221"/>
        <end position="241"/>
    </location>
</feature>
<accession>A0ABT6GYV0</accession>
<dbReference type="Proteomes" id="UP001154266">
    <property type="component" value="Unassembled WGS sequence"/>
</dbReference>
<dbReference type="InterPro" id="IPR002293">
    <property type="entry name" value="AA/rel_permease1"/>
</dbReference>
<evidence type="ECO:0000256" key="1">
    <source>
        <dbReference type="ARBA" id="ARBA00004141"/>
    </source>
</evidence>
<feature type="transmembrane region" description="Helical" evidence="5">
    <location>
        <begin position="108"/>
        <end position="131"/>
    </location>
</feature>
<feature type="transmembrane region" description="Helical" evidence="5">
    <location>
        <begin position="151"/>
        <end position="169"/>
    </location>
</feature>
<comment type="subcellular location">
    <subcellularLocation>
        <location evidence="1">Membrane</location>
        <topology evidence="1">Multi-pass membrane protein</topology>
    </subcellularLocation>
</comment>
<feature type="transmembrane region" description="Helical" evidence="5">
    <location>
        <begin position="401"/>
        <end position="423"/>
    </location>
</feature>
<dbReference type="PANTHER" id="PTHR47704">
    <property type="entry name" value="POTASSIUM TRANSPORTER KIMA"/>
    <property type="match status" value="1"/>
</dbReference>
<evidence type="ECO:0000256" key="5">
    <source>
        <dbReference type="SAM" id="Phobius"/>
    </source>
</evidence>
<proteinExistence type="predicted"/>
<name>A0ABT6GYV0_MYCGU</name>
<organism evidence="6 7">
    <name type="scientific">Mycolicibacterium gadium</name>
    <name type="common">Mycobacterium gadium</name>
    <dbReference type="NCBI Taxonomy" id="1794"/>
    <lineage>
        <taxon>Bacteria</taxon>
        <taxon>Bacillati</taxon>
        <taxon>Actinomycetota</taxon>
        <taxon>Actinomycetes</taxon>
        <taxon>Mycobacteriales</taxon>
        <taxon>Mycobacteriaceae</taxon>
        <taxon>Mycolicibacterium</taxon>
    </lineage>
</organism>
<reference evidence="6" key="1">
    <citation type="journal article" date="2023" name="Environ. Microbiol.">
        <title>The 2-methylpropene degradation pathway in Mycobacteriaceae family strains.</title>
        <authorList>
            <person name="Helbich S."/>
            <person name="Barrantes I."/>
            <person name="Dos Anjos Borges L.G."/>
            <person name="Pieper D.H."/>
            <person name="Vainshtein Y."/>
            <person name="Sohn K."/>
            <person name="Engesser K.H."/>
        </authorList>
    </citation>
    <scope>NUCLEOTIDE SEQUENCE</scope>
    <source>
        <strain evidence="6">IBE100</strain>
    </source>
</reference>
<dbReference type="InterPro" id="IPR053153">
    <property type="entry name" value="APC_K+_Transporter"/>
</dbReference>
<feature type="transmembrane region" description="Helical" evidence="5">
    <location>
        <begin position="468"/>
        <end position="486"/>
    </location>
</feature>
<evidence type="ECO:0000313" key="7">
    <source>
        <dbReference type="Proteomes" id="UP001154266"/>
    </source>
</evidence>
<evidence type="ECO:0000256" key="2">
    <source>
        <dbReference type="ARBA" id="ARBA00022692"/>
    </source>
</evidence>
<feature type="transmembrane region" description="Helical" evidence="5">
    <location>
        <begin position="54"/>
        <end position="87"/>
    </location>
</feature>
<dbReference type="Gene3D" id="1.20.1740.10">
    <property type="entry name" value="Amino acid/polyamine transporter I"/>
    <property type="match status" value="1"/>
</dbReference>
<protein>
    <submittedName>
        <fullName evidence="6">APC family permease</fullName>
    </submittedName>
</protein>
<keyword evidence="4 5" id="KW-0472">Membrane</keyword>
<keyword evidence="3 5" id="KW-1133">Transmembrane helix</keyword>
<evidence type="ECO:0000256" key="3">
    <source>
        <dbReference type="ARBA" id="ARBA00022989"/>
    </source>
</evidence>
<evidence type="ECO:0000313" key="6">
    <source>
        <dbReference type="EMBL" id="MDG5486402.1"/>
    </source>
</evidence>
<feature type="transmembrane region" description="Helical" evidence="5">
    <location>
        <begin position="373"/>
        <end position="395"/>
    </location>
</feature>
<comment type="caution">
    <text evidence="6">The sequence shown here is derived from an EMBL/GenBank/DDBJ whole genome shotgun (WGS) entry which is preliminary data.</text>
</comment>
<feature type="transmembrane region" description="Helical" evidence="5">
    <location>
        <begin position="262"/>
        <end position="284"/>
    </location>
</feature>
<evidence type="ECO:0000256" key="4">
    <source>
        <dbReference type="ARBA" id="ARBA00023136"/>
    </source>
</evidence>
<gene>
    <name evidence="6" type="ORF">MNO81_26700</name>
</gene>
<feature type="transmembrane region" description="Helical" evidence="5">
    <location>
        <begin position="181"/>
        <end position="201"/>
    </location>
</feature>
<dbReference type="Pfam" id="PF13520">
    <property type="entry name" value="AA_permease_2"/>
    <property type="match status" value="1"/>
</dbReference>
<keyword evidence="2 5" id="KW-0812">Transmembrane</keyword>
<dbReference type="PANTHER" id="PTHR47704:SF1">
    <property type="entry name" value="POTASSIUM TRANSPORTER KIMA"/>
    <property type="match status" value="1"/>
</dbReference>
<feature type="transmembrane region" description="Helical" evidence="5">
    <location>
        <begin position="444"/>
        <end position="462"/>
    </location>
</feature>
<feature type="transmembrane region" description="Helical" evidence="5">
    <location>
        <begin position="325"/>
        <end position="352"/>
    </location>
</feature>
<dbReference type="RefSeq" id="WP_278223583.1">
    <property type="nucleotide sequence ID" value="NZ_JAKZMO010000033.1"/>
</dbReference>